<keyword evidence="8" id="KW-0325">Glycoprotein</keyword>
<evidence type="ECO:0000256" key="7">
    <source>
        <dbReference type="ARBA" id="ARBA00023157"/>
    </source>
</evidence>
<evidence type="ECO:0000256" key="9">
    <source>
        <dbReference type="ARBA" id="ARBA00023288"/>
    </source>
</evidence>
<keyword evidence="14" id="KW-1185">Reference proteome</keyword>
<evidence type="ECO:0000256" key="5">
    <source>
        <dbReference type="ARBA" id="ARBA00022729"/>
    </source>
</evidence>
<dbReference type="Proteomes" id="UP001215598">
    <property type="component" value="Unassembled WGS sequence"/>
</dbReference>
<evidence type="ECO:0000256" key="2">
    <source>
        <dbReference type="ARBA" id="ARBA00004589"/>
    </source>
</evidence>
<dbReference type="CDD" id="cd00551">
    <property type="entry name" value="AmyAc_family"/>
    <property type="match status" value="1"/>
</dbReference>
<keyword evidence="4 10" id="KW-0336">GPI-anchor</keyword>
<evidence type="ECO:0000256" key="1">
    <source>
        <dbReference type="ARBA" id="ARBA00004196"/>
    </source>
</evidence>
<evidence type="ECO:0000256" key="4">
    <source>
        <dbReference type="ARBA" id="ARBA00022622"/>
    </source>
</evidence>
<evidence type="ECO:0000256" key="8">
    <source>
        <dbReference type="ARBA" id="ARBA00023180"/>
    </source>
</evidence>
<dbReference type="AlphaFoldDB" id="A0AAD7JX97"/>
<dbReference type="Gene3D" id="1.20.58.1040">
    <property type="match status" value="1"/>
</dbReference>
<dbReference type="GO" id="GO:0005886">
    <property type="term" value="C:plasma membrane"/>
    <property type="evidence" value="ECO:0007669"/>
    <property type="project" value="UniProtKB-SubCell"/>
</dbReference>
<protein>
    <recommendedName>
        <fullName evidence="10">1,3-beta-glucanosyltransferase</fullName>
        <ecNumber evidence="10">2.4.1.-</ecNumber>
    </recommendedName>
</protein>
<feature type="region of interest" description="Disordered" evidence="11">
    <location>
        <begin position="507"/>
        <end position="526"/>
    </location>
</feature>
<feature type="compositionally biased region" description="Low complexity" evidence="11">
    <location>
        <begin position="507"/>
        <end position="519"/>
    </location>
</feature>
<evidence type="ECO:0000256" key="10">
    <source>
        <dbReference type="RuleBase" id="RU361209"/>
    </source>
</evidence>
<comment type="caution">
    <text evidence="13">The sequence shown here is derived from an EMBL/GenBank/DDBJ whole genome shotgun (WGS) entry which is preliminary data.</text>
</comment>
<dbReference type="InterPro" id="IPR017853">
    <property type="entry name" value="GH"/>
</dbReference>
<proteinExistence type="inferred from homology"/>
<dbReference type="InterPro" id="IPR004886">
    <property type="entry name" value="Glucanosyltransferase"/>
</dbReference>
<keyword evidence="7" id="KW-1015">Disulfide bond</keyword>
<comment type="similarity">
    <text evidence="3 10">Belongs to the glycosyl hydrolase 72 family.</text>
</comment>
<dbReference type="EC" id="2.4.1.-" evidence="10"/>
<evidence type="ECO:0000259" key="12">
    <source>
        <dbReference type="SMART" id="SM00768"/>
    </source>
</evidence>
<comment type="subcellular location">
    <subcellularLocation>
        <location evidence="1">Cell envelope</location>
    </subcellularLocation>
    <subcellularLocation>
        <location evidence="10">Cell membrane</location>
        <topology evidence="10">Lipid-anchor</topology>
        <topology evidence="10">GPI-anchor</topology>
    </subcellularLocation>
    <subcellularLocation>
        <location evidence="2">Membrane</location>
        <topology evidence="2">Lipid-anchor</topology>
        <topology evidence="2">GPI-anchor</topology>
    </subcellularLocation>
</comment>
<evidence type="ECO:0000313" key="14">
    <source>
        <dbReference type="Proteomes" id="UP001215598"/>
    </source>
</evidence>
<keyword evidence="5 10" id="KW-0732">Signal</keyword>
<feature type="chain" id="PRO_5041767274" description="1,3-beta-glucanosyltransferase" evidence="10">
    <location>
        <begin position="24"/>
        <end position="559"/>
    </location>
</feature>
<dbReference type="PANTHER" id="PTHR31468:SF2">
    <property type="entry name" value="1,3-BETA-GLUCANOSYLTRANSFERASE GAS1"/>
    <property type="match status" value="1"/>
</dbReference>
<keyword evidence="9 10" id="KW-0449">Lipoprotein</keyword>
<dbReference type="SUPFAM" id="SSF51445">
    <property type="entry name" value="(Trans)glycosidases"/>
    <property type="match status" value="1"/>
</dbReference>
<evidence type="ECO:0000256" key="6">
    <source>
        <dbReference type="ARBA" id="ARBA00023136"/>
    </source>
</evidence>
<dbReference type="GO" id="GO:0071970">
    <property type="term" value="P:fungal-type cell wall (1-&gt;3)-beta-D-glucan biosynthetic process"/>
    <property type="evidence" value="ECO:0007669"/>
    <property type="project" value="TreeGrafter"/>
</dbReference>
<dbReference type="Pfam" id="PF03198">
    <property type="entry name" value="Glyco_hydro_72"/>
    <property type="match status" value="1"/>
</dbReference>
<dbReference type="InterPro" id="IPR012946">
    <property type="entry name" value="X8"/>
</dbReference>
<reference evidence="13" key="1">
    <citation type="submission" date="2023-03" db="EMBL/GenBank/DDBJ databases">
        <title>Massive genome expansion in bonnet fungi (Mycena s.s.) driven by repeated elements and novel gene families across ecological guilds.</title>
        <authorList>
            <consortium name="Lawrence Berkeley National Laboratory"/>
            <person name="Harder C.B."/>
            <person name="Miyauchi S."/>
            <person name="Viragh M."/>
            <person name="Kuo A."/>
            <person name="Thoen E."/>
            <person name="Andreopoulos B."/>
            <person name="Lu D."/>
            <person name="Skrede I."/>
            <person name="Drula E."/>
            <person name="Henrissat B."/>
            <person name="Morin E."/>
            <person name="Kohler A."/>
            <person name="Barry K."/>
            <person name="LaButti K."/>
            <person name="Morin E."/>
            <person name="Salamov A."/>
            <person name="Lipzen A."/>
            <person name="Mereny Z."/>
            <person name="Hegedus B."/>
            <person name="Baldrian P."/>
            <person name="Stursova M."/>
            <person name="Weitz H."/>
            <person name="Taylor A."/>
            <person name="Grigoriev I.V."/>
            <person name="Nagy L.G."/>
            <person name="Martin F."/>
            <person name="Kauserud H."/>
        </authorList>
    </citation>
    <scope>NUCLEOTIDE SEQUENCE</scope>
    <source>
        <strain evidence="13">CBHHK182m</strain>
    </source>
</reference>
<feature type="signal peptide" evidence="10">
    <location>
        <begin position="1"/>
        <end position="23"/>
    </location>
</feature>
<dbReference type="SMART" id="SM00768">
    <property type="entry name" value="X8"/>
    <property type="match status" value="1"/>
</dbReference>
<organism evidence="13 14">
    <name type="scientific">Mycena metata</name>
    <dbReference type="NCBI Taxonomy" id="1033252"/>
    <lineage>
        <taxon>Eukaryota</taxon>
        <taxon>Fungi</taxon>
        <taxon>Dikarya</taxon>
        <taxon>Basidiomycota</taxon>
        <taxon>Agaricomycotina</taxon>
        <taxon>Agaricomycetes</taxon>
        <taxon>Agaricomycetidae</taxon>
        <taxon>Agaricales</taxon>
        <taxon>Marasmiineae</taxon>
        <taxon>Mycenaceae</taxon>
        <taxon>Mycena</taxon>
    </lineage>
</organism>
<dbReference type="GO" id="GO:0042124">
    <property type="term" value="F:1,3-beta-glucanosyltransferase activity"/>
    <property type="evidence" value="ECO:0007669"/>
    <property type="project" value="TreeGrafter"/>
</dbReference>
<feature type="domain" description="X8" evidence="12">
    <location>
        <begin position="390"/>
        <end position="491"/>
    </location>
</feature>
<dbReference type="GO" id="GO:0098552">
    <property type="term" value="C:side of membrane"/>
    <property type="evidence" value="ECO:0007669"/>
    <property type="project" value="UniProtKB-KW"/>
</dbReference>
<dbReference type="PANTHER" id="PTHR31468">
    <property type="entry name" value="1,3-BETA-GLUCANOSYLTRANSFERASE GAS1"/>
    <property type="match status" value="1"/>
</dbReference>
<dbReference type="Pfam" id="PF07983">
    <property type="entry name" value="X8"/>
    <property type="match status" value="1"/>
</dbReference>
<evidence type="ECO:0000313" key="13">
    <source>
        <dbReference type="EMBL" id="KAJ7773845.1"/>
    </source>
</evidence>
<gene>
    <name evidence="13" type="ORF">B0H16DRAFT_1510195</name>
</gene>
<dbReference type="EMBL" id="JARKIB010000012">
    <property type="protein sequence ID" value="KAJ7773845.1"/>
    <property type="molecule type" value="Genomic_DNA"/>
</dbReference>
<keyword evidence="10" id="KW-0808">Transferase</keyword>
<comment type="function">
    <text evidence="10">Splits internally a 1,3-beta-glucan molecule and transfers the newly generated reducing end (the donor) to the non-reducing end of another 1,3-beta-glucan molecule (the acceptor) forming a 1,3-beta linkage, resulting in the elongation of 1,3-beta-glucan chains in the cell wall.</text>
</comment>
<sequence length="559" mass="57135">MRTGSTLALAATALISLGASVGALPKVSRVGKYLYTDSGDRFFIKGIGYQTQGIIVSGPDNPYNQPSTFVDNLADSAGCARDLPYLHKLGVNAIRVYSANSSLDHDACMSALSAAGIYVILDLTLPLNGSIDTTLPAWSTNTLDQFLRTIDTFEKYDNILAYNVGNEVVSPSATQAAPFIVAAARDIRAYLNSISSSALVGYAAIDGSSTFVDDFADYLACDHGSGGGALDLFGLNNYEWCGAAANTTFNALNARYANYPIAAYFSEFGSENCSPNPRLWTEIPVMFSTPMTDVWSGGSAFGYFHAISRGHEFGMATISADNTSVTTNGDFDNLAAAYKAVTFVTTPAKGSASAPSLPACPASNGTGWSVSTKLPPTPNDAACDCLANALSCVFNPPTPDYTVLVGNLIGVACGLVDQVGGSCDDISANGATGVYGAVGMCDPTIKLSYVFSQYYELNHHAPAACSFSGNAVINTAAGVAGAQGAMSSCIPSPAVITPSAPPVLVPGAGNKNSSSASGNSSGGGGVTNAPSGAIGTRGAWVGVSAVLGCVVGAAVWTLA</sequence>
<accession>A0AAD7JX97</accession>
<dbReference type="Gene3D" id="3.20.20.80">
    <property type="entry name" value="Glycosidases"/>
    <property type="match status" value="1"/>
</dbReference>
<evidence type="ECO:0000256" key="3">
    <source>
        <dbReference type="ARBA" id="ARBA00007528"/>
    </source>
</evidence>
<keyword evidence="6 10" id="KW-0472">Membrane</keyword>
<name>A0AAD7JX97_9AGAR</name>
<dbReference type="GO" id="GO:0031505">
    <property type="term" value="P:fungal-type cell wall organization"/>
    <property type="evidence" value="ECO:0007669"/>
    <property type="project" value="TreeGrafter"/>
</dbReference>
<evidence type="ECO:0000256" key="11">
    <source>
        <dbReference type="SAM" id="MobiDB-lite"/>
    </source>
</evidence>